<evidence type="ECO:0000313" key="1">
    <source>
        <dbReference type="EMBL" id="WOO81951.1"/>
    </source>
</evidence>
<reference evidence="1" key="1">
    <citation type="submission" date="2023-10" db="EMBL/GenBank/DDBJ databases">
        <authorList>
            <person name="Noh H."/>
        </authorList>
    </citation>
    <scope>NUCLEOTIDE SEQUENCE</scope>
    <source>
        <strain evidence="1">DUCC4014</strain>
    </source>
</reference>
<organism evidence="1 2">
    <name type="scientific">Vanrija pseudolonga</name>
    <dbReference type="NCBI Taxonomy" id="143232"/>
    <lineage>
        <taxon>Eukaryota</taxon>
        <taxon>Fungi</taxon>
        <taxon>Dikarya</taxon>
        <taxon>Basidiomycota</taxon>
        <taxon>Agaricomycotina</taxon>
        <taxon>Tremellomycetes</taxon>
        <taxon>Trichosporonales</taxon>
        <taxon>Trichosporonaceae</taxon>
        <taxon>Vanrija</taxon>
    </lineage>
</organism>
<dbReference type="Proteomes" id="UP000827549">
    <property type="component" value="Chromosome 4"/>
</dbReference>
<evidence type="ECO:0000313" key="2">
    <source>
        <dbReference type="Proteomes" id="UP000827549"/>
    </source>
</evidence>
<dbReference type="EMBL" id="CP086717">
    <property type="protein sequence ID" value="WOO81951.1"/>
    <property type="molecule type" value="Genomic_DNA"/>
</dbReference>
<name>A0AAF0YBZ9_9TREE</name>
<dbReference type="AlphaFoldDB" id="A0AAF0YBZ9"/>
<sequence>MAPHPRASSPFAPDRIIHGRYTFKLRAHQPKVVLGSAGALDTAAFLPLAALKSVSVMQRYDTTTIIVTVCTTTKRVLNTRRRGPTALEQVIFALNASRMTDLEIAHEVVGGCEWWDRKYLGHAVLYRLDSATLRRLTVDGFGGHDVRFLQGPRAGRIQKLAAPEHCYGSTHLGMQRAEVAIAASKRVASVCVRAEACERKCTCWAAYPAFEPPPPGSSSNEADSEESLRETYGRLVSTAEEHRRQTKATQRAALNLLTLGDALGERDPLPPELWAMVGDYLDAMGCLDAAQFERRQLARGEARLALRARAMAHLANEEFGTGLEEWLSAEGFV</sequence>
<gene>
    <name evidence="1" type="ORF">LOC62_04G005463</name>
</gene>
<accession>A0AAF0YBZ9</accession>
<keyword evidence="2" id="KW-1185">Reference proteome</keyword>
<protein>
    <submittedName>
        <fullName evidence="1">Uncharacterized protein</fullName>
    </submittedName>
</protein>
<dbReference type="RefSeq" id="XP_062627983.1">
    <property type="nucleotide sequence ID" value="XM_062771999.1"/>
</dbReference>
<dbReference type="GeneID" id="87808692"/>
<proteinExistence type="predicted"/>